<sequence length="442" mass="49372">MHSTEPSPTERGRTRLPSLAQATGTWDEEVDHHINGHLNNGHTNGQAAEANGKTEVRPKAPKKSHTYDCSRPQLPRTAGQRAPSSSFRANSYVAAVQSLDPRPLEQLHNERSYLVYNLQKQGQRATRLFQKYAALEVLMSGTQTPAEAKKSKREMSSLKNKISESTQQEQLILIRLGELHIELQNRDRWMQVHQPLPPQLLPIMQQYPPIVAAVTAGVHYHPQGQYYDETPLTATAPPFSPGEDYFYENDEIYEDDPSHPAALDPMSPCFTPAVQFSEDIWSRSLRPTSGDSNLHEEIGPTATIPEPSSSSETTEESDIPGQSNPIQQEELESYPGTETDTDAPIPPTSIRVTTTTTTRNHAKEERGEDPESSGGEVVNVNDSTWATEEDDSEPEDVNAWKKKLKRLSHHAVPLALRARDKRMSLPSLKDLWPRSRKNSVAS</sequence>
<name>A0AA40D7I3_9PEZI</name>
<evidence type="ECO:0000256" key="1">
    <source>
        <dbReference type="SAM" id="MobiDB-lite"/>
    </source>
</evidence>
<dbReference type="AlphaFoldDB" id="A0AA40D7I3"/>
<feature type="compositionally biased region" description="Polar residues" evidence="1">
    <location>
        <begin position="37"/>
        <end position="46"/>
    </location>
</feature>
<dbReference type="Proteomes" id="UP001174997">
    <property type="component" value="Unassembled WGS sequence"/>
</dbReference>
<evidence type="ECO:0000313" key="2">
    <source>
        <dbReference type="EMBL" id="KAK0666114.1"/>
    </source>
</evidence>
<organism evidence="2 3">
    <name type="scientific">Cercophora samala</name>
    <dbReference type="NCBI Taxonomy" id="330535"/>
    <lineage>
        <taxon>Eukaryota</taxon>
        <taxon>Fungi</taxon>
        <taxon>Dikarya</taxon>
        <taxon>Ascomycota</taxon>
        <taxon>Pezizomycotina</taxon>
        <taxon>Sordariomycetes</taxon>
        <taxon>Sordariomycetidae</taxon>
        <taxon>Sordariales</taxon>
        <taxon>Lasiosphaeriaceae</taxon>
        <taxon>Cercophora</taxon>
    </lineage>
</organism>
<accession>A0AA40D7I3</accession>
<gene>
    <name evidence="2" type="ORF">QBC41DRAFT_281666</name>
</gene>
<reference evidence="2" key="1">
    <citation type="submission" date="2023-06" db="EMBL/GenBank/DDBJ databases">
        <title>Genome-scale phylogeny and comparative genomics of the fungal order Sordariales.</title>
        <authorList>
            <consortium name="Lawrence Berkeley National Laboratory"/>
            <person name="Hensen N."/>
            <person name="Bonometti L."/>
            <person name="Westerberg I."/>
            <person name="Brannstrom I.O."/>
            <person name="Guillou S."/>
            <person name="Cros-Aarteil S."/>
            <person name="Calhoun S."/>
            <person name="Haridas S."/>
            <person name="Kuo A."/>
            <person name="Mondo S."/>
            <person name="Pangilinan J."/>
            <person name="Riley R."/>
            <person name="Labutti K."/>
            <person name="Andreopoulos B."/>
            <person name="Lipzen A."/>
            <person name="Chen C."/>
            <person name="Yanf M."/>
            <person name="Daum C."/>
            <person name="Ng V."/>
            <person name="Clum A."/>
            <person name="Steindorff A."/>
            <person name="Ohm R."/>
            <person name="Martin F."/>
            <person name="Silar P."/>
            <person name="Natvig D."/>
            <person name="Lalanne C."/>
            <person name="Gautier V."/>
            <person name="Ament-Velasquez S.L."/>
            <person name="Kruys A."/>
            <person name="Hutchinson M.I."/>
            <person name="Powell A.J."/>
            <person name="Barry K."/>
            <person name="Miller A.N."/>
            <person name="Grigoriev I.V."/>
            <person name="Debuchy R."/>
            <person name="Gladieux P."/>
            <person name="Thoren M.H."/>
            <person name="Johannesson H."/>
        </authorList>
    </citation>
    <scope>NUCLEOTIDE SEQUENCE</scope>
    <source>
        <strain evidence="2">CBS 307.81</strain>
    </source>
</reference>
<feature type="region of interest" description="Disordered" evidence="1">
    <location>
        <begin position="419"/>
        <end position="442"/>
    </location>
</feature>
<dbReference type="EMBL" id="JAULSY010000095">
    <property type="protein sequence ID" value="KAK0666114.1"/>
    <property type="molecule type" value="Genomic_DNA"/>
</dbReference>
<proteinExistence type="predicted"/>
<keyword evidence="3" id="KW-1185">Reference proteome</keyword>
<feature type="region of interest" description="Disordered" evidence="1">
    <location>
        <begin position="1"/>
        <end position="86"/>
    </location>
</feature>
<feature type="compositionally biased region" description="Acidic residues" evidence="1">
    <location>
        <begin position="387"/>
        <end position="396"/>
    </location>
</feature>
<feature type="compositionally biased region" description="Low complexity" evidence="1">
    <location>
        <begin position="300"/>
        <end position="312"/>
    </location>
</feature>
<feature type="region of interest" description="Disordered" evidence="1">
    <location>
        <begin position="284"/>
        <end position="397"/>
    </location>
</feature>
<evidence type="ECO:0000313" key="3">
    <source>
        <dbReference type="Proteomes" id="UP001174997"/>
    </source>
</evidence>
<comment type="caution">
    <text evidence="2">The sequence shown here is derived from an EMBL/GenBank/DDBJ whole genome shotgun (WGS) entry which is preliminary data.</text>
</comment>
<protein>
    <submittedName>
        <fullName evidence="2">Uncharacterized protein</fullName>
    </submittedName>
</protein>